<organism evidence="1 2">
    <name type="scientific">Coniosporium uncinatum</name>
    <dbReference type="NCBI Taxonomy" id="93489"/>
    <lineage>
        <taxon>Eukaryota</taxon>
        <taxon>Fungi</taxon>
        <taxon>Dikarya</taxon>
        <taxon>Ascomycota</taxon>
        <taxon>Pezizomycotina</taxon>
        <taxon>Dothideomycetes</taxon>
        <taxon>Dothideomycetes incertae sedis</taxon>
        <taxon>Coniosporium</taxon>
    </lineage>
</organism>
<sequence length="370" mass="41407">MDIPFAVLYSVSEDDTSDTLSTCSSSSLGLKSCNLEGALGVSEDHPATPRLVDLKHGREGFVGAFRRAAKTGEPIVLHRADGSFPERLLQDVEWRGHGDPCNSAVVIPIRPTLGENVLGFLLLGLNPRRPYDADHKIFMKLLGRQLATSVASVVLVEEEIRRAQLAANQAMRDQEEMQQQLAAQAQEAEEISRRFQRVAQFGAVAIYITNAEGNIIYCNQTWHEITGLQHTNATANEWRQLIIDEDVPKFNKLYEQLFTKLEPLTFALRFKKPWLSPPNSAGIRTQTPTWLLFTAYPDVDEHGIVKGGSGCFTDISHQKWAESIQKQRMEDALETKRQQENFIDMTSHEMRNPLSAIIQCADGIVTAFDS</sequence>
<comment type="caution">
    <text evidence="1">The sequence shown here is derived from an EMBL/GenBank/DDBJ whole genome shotgun (WGS) entry which is preliminary data.</text>
</comment>
<accession>A0ACC3CV80</accession>
<reference evidence="1" key="1">
    <citation type="submission" date="2024-09" db="EMBL/GenBank/DDBJ databases">
        <title>Black Yeasts Isolated from many extreme environments.</title>
        <authorList>
            <person name="Coleine C."/>
            <person name="Stajich J.E."/>
            <person name="Selbmann L."/>
        </authorList>
    </citation>
    <scope>NUCLEOTIDE SEQUENCE</scope>
    <source>
        <strain evidence="1">CCFEE 5737</strain>
    </source>
</reference>
<dbReference type="Proteomes" id="UP001186974">
    <property type="component" value="Unassembled WGS sequence"/>
</dbReference>
<evidence type="ECO:0000313" key="1">
    <source>
        <dbReference type="EMBL" id="KAK3044930.1"/>
    </source>
</evidence>
<keyword evidence="2" id="KW-1185">Reference proteome</keyword>
<gene>
    <name evidence="1" type="ORF">LTS18_015017</name>
</gene>
<name>A0ACC3CV80_9PEZI</name>
<protein>
    <submittedName>
        <fullName evidence="1">Uncharacterized protein</fullName>
    </submittedName>
</protein>
<dbReference type="EMBL" id="JAWDJW010011256">
    <property type="protein sequence ID" value="KAK3044930.1"/>
    <property type="molecule type" value="Genomic_DNA"/>
</dbReference>
<proteinExistence type="predicted"/>
<feature type="non-terminal residue" evidence="1">
    <location>
        <position position="370"/>
    </location>
</feature>
<evidence type="ECO:0000313" key="2">
    <source>
        <dbReference type="Proteomes" id="UP001186974"/>
    </source>
</evidence>